<evidence type="ECO:0000256" key="8">
    <source>
        <dbReference type="ARBA" id="ARBA00029496"/>
    </source>
</evidence>
<gene>
    <name evidence="9" type="primary">SLX4</name>
    <name evidence="11" type="ORF">UCRPC4_g02438</name>
</gene>
<evidence type="ECO:0000256" key="10">
    <source>
        <dbReference type="SAM" id="MobiDB-lite"/>
    </source>
</evidence>
<organism evidence="11 12">
    <name type="scientific">Phaeomoniella chlamydospora</name>
    <name type="common">Phaeoacremonium chlamydosporum</name>
    <dbReference type="NCBI Taxonomy" id="158046"/>
    <lineage>
        <taxon>Eukaryota</taxon>
        <taxon>Fungi</taxon>
        <taxon>Dikarya</taxon>
        <taxon>Ascomycota</taxon>
        <taxon>Pezizomycotina</taxon>
        <taxon>Eurotiomycetes</taxon>
        <taxon>Chaetothyriomycetidae</taxon>
        <taxon>Phaeomoniellales</taxon>
        <taxon>Phaeomoniellaceae</taxon>
        <taxon>Phaeomoniella</taxon>
    </lineage>
</organism>
<feature type="compositionally biased region" description="Low complexity" evidence="10">
    <location>
        <begin position="340"/>
        <end position="353"/>
    </location>
</feature>
<dbReference type="CDD" id="cd22999">
    <property type="entry name" value="SAP_SLX4"/>
    <property type="match status" value="1"/>
</dbReference>
<evidence type="ECO:0000256" key="3">
    <source>
        <dbReference type="ARBA" id="ARBA00022553"/>
    </source>
</evidence>
<feature type="compositionally biased region" description="Basic residues" evidence="10">
    <location>
        <begin position="262"/>
        <end position="277"/>
    </location>
</feature>
<dbReference type="HAMAP" id="MF_03110">
    <property type="entry name" value="Endonuc_su_Slx4"/>
    <property type="match status" value="1"/>
</dbReference>
<keyword evidence="11" id="KW-0378">Hydrolase</keyword>
<comment type="PTM">
    <text evidence="9">Phosphorylated in response to DNA damage.</text>
</comment>
<reference evidence="11 12" key="1">
    <citation type="submission" date="2015-05" db="EMBL/GenBank/DDBJ databases">
        <title>Distinctive expansion of gene families associated with plant cell wall degradation and secondary metabolism in the genomes of grapevine trunk pathogens.</title>
        <authorList>
            <person name="Lawrence D.P."/>
            <person name="Travadon R."/>
            <person name="Rolshausen P.E."/>
            <person name="Baumgartner K."/>
        </authorList>
    </citation>
    <scope>NUCLEOTIDE SEQUENCE [LARGE SCALE GENOMIC DNA]</scope>
    <source>
        <strain evidence="11">UCRPC4</strain>
    </source>
</reference>
<keyword evidence="6 9" id="KW-0234">DNA repair</keyword>
<comment type="similarity">
    <text evidence="2 9">Belongs to the SLX4 family.</text>
</comment>
<name>A0A0G2H757_PHACM</name>
<evidence type="ECO:0000313" key="12">
    <source>
        <dbReference type="Proteomes" id="UP000053317"/>
    </source>
</evidence>
<keyword evidence="7 9" id="KW-0539">Nucleus</keyword>
<feature type="compositionally biased region" description="Basic residues" evidence="10">
    <location>
        <begin position="211"/>
        <end position="222"/>
    </location>
</feature>
<dbReference type="GO" id="GO:0006260">
    <property type="term" value="P:DNA replication"/>
    <property type="evidence" value="ECO:0007669"/>
    <property type="project" value="InterPro"/>
</dbReference>
<evidence type="ECO:0000256" key="6">
    <source>
        <dbReference type="ARBA" id="ARBA00023204"/>
    </source>
</evidence>
<dbReference type="OrthoDB" id="5349119at2759"/>
<dbReference type="GO" id="GO:0033557">
    <property type="term" value="C:Slx1-Slx4 complex"/>
    <property type="evidence" value="ECO:0007669"/>
    <property type="project" value="UniProtKB-UniRule"/>
</dbReference>
<feature type="region of interest" description="Disordered" evidence="10">
    <location>
        <begin position="335"/>
        <end position="356"/>
    </location>
</feature>
<evidence type="ECO:0000256" key="4">
    <source>
        <dbReference type="ARBA" id="ARBA00022763"/>
    </source>
</evidence>
<dbReference type="AlphaFoldDB" id="A0A0G2H757"/>
<evidence type="ECO:0000256" key="9">
    <source>
        <dbReference type="HAMAP-Rule" id="MF_03110"/>
    </source>
</evidence>
<dbReference type="GO" id="GO:0006281">
    <property type="term" value="P:DNA repair"/>
    <property type="evidence" value="ECO:0007669"/>
    <property type="project" value="UniProtKB-UniRule"/>
</dbReference>
<keyword evidence="11" id="KW-0255">Endonuclease</keyword>
<evidence type="ECO:0000256" key="7">
    <source>
        <dbReference type="ARBA" id="ARBA00023242"/>
    </source>
</evidence>
<evidence type="ECO:0000256" key="2">
    <source>
        <dbReference type="ARBA" id="ARBA00006661"/>
    </source>
</evidence>
<keyword evidence="3 9" id="KW-0597">Phosphoprotein</keyword>
<dbReference type="EMBL" id="LCWF01000059">
    <property type="protein sequence ID" value="KKY24480.1"/>
    <property type="molecule type" value="Genomic_DNA"/>
</dbReference>
<dbReference type="InterPro" id="IPR018574">
    <property type="entry name" value="Structure-sp_endonuc_su_Slx4"/>
</dbReference>
<keyword evidence="5 9" id="KW-0233">DNA recombination</keyword>
<keyword evidence="11" id="KW-0540">Nuclease</keyword>
<feature type="compositionally biased region" description="Polar residues" evidence="10">
    <location>
        <begin position="606"/>
        <end position="615"/>
    </location>
</feature>
<dbReference type="GO" id="GO:0017108">
    <property type="term" value="F:5'-flap endonuclease activity"/>
    <property type="evidence" value="ECO:0007669"/>
    <property type="project" value="InterPro"/>
</dbReference>
<feature type="compositionally biased region" description="Low complexity" evidence="10">
    <location>
        <begin position="590"/>
        <end position="599"/>
    </location>
</feature>
<accession>A0A0G2H757</accession>
<keyword evidence="12" id="KW-1185">Reference proteome</keyword>
<feature type="region of interest" description="Disordered" evidence="10">
    <location>
        <begin position="553"/>
        <end position="665"/>
    </location>
</feature>
<dbReference type="InterPro" id="IPR027784">
    <property type="entry name" value="Slx4_ascomycetes"/>
</dbReference>
<feature type="region of interest" description="Disordered" evidence="10">
    <location>
        <begin position="473"/>
        <end position="492"/>
    </location>
</feature>
<feature type="region of interest" description="Disordered" evidence="10">
    <location>
        <begin position="32"/>
        <end position="65"/>
    </location>
</feature>
<evidence type="ECO:0000256" key="5">
    <source>
        <dbReference type="ARBA" id="ARBA00023172"/>
    </source>
</evidence>
<evidence type="ECO:0000313" key="11">
    <source>
        <dbReference type="EMBL" id="KKY24480.1"/>
    </source>
</evidence>
<dbReference type="Pfam" id="PF09494">
    <property type="entry name" value="Slx4"/>
    <property type="match status" value="1"/>
</dbReference>
<feature type="compositionally biased region" description="Low complexity" evidence="10">
    <location>
        <begin position="32"/>
        <end position="45"/>
    </location>
</feature>
<reference evidence="11 12" key="2">
    <citation type="submission" date="2015-05" db="EMBL/GenBank/DDBJ databases">
        <authorList>
            <person name="Morales-Cruz A."/>
            <person name="Amrine K.C."/>
            <person name="Cantu D."/>
        </authorList>
    </citation>
    <scope>NUCLEOTIDE SEQUENCE [LARGE SCALE GENOMIC DNA]</scope>
    <source>
        <strain evidence="11">UCRPC4</strain>
    </source>
</reference>
<keyword evidence="4 9" id="KW-0227">DNA damage</keyword>
<protein>
    <recommendedName>
        <fullName evidence="8 9">Structure-specific endonuclease subunit SLX4</fullName>
    </recommendedName>
</protein>
<sequence length="764" mass="82576">MLCLTLTSSDLDGSRSPQRFTAENLPVSLRSTHSSFTSSKSSQTSLADVGGRLSPEFSREEENCPCKGPFTAGTALGATESTLHSQRTQSDSTLPDILCEKTENLAAGESAVDIDGPLFLERAAPRRLDWTPPQETKCIDIITEENKSAFGDILGSFTYEGKQNARAFVEIPDLDMASRKKRKLDLVGQDLKTSASDSVSAQIAVPAAKISKGKSRSPKKKPTTITGRATSQFLGEEEQEPAPLMQYLTPAENDDTSTSKASRAKPKKLSKPRHVTKKKPEIIVLSPESALKQYDGQDLLFGTASQVACEESPTILRQTIQALKESESFMLSHAPSLDGSITTSMTSRTSINSGSSKNLWAAASRGEEDSLLDIDSLDVSRSPHCDFAAKTVSGPIGVGDCFSAAIGRPGGEDRLDVDAASSKAKVQPSLGLSSRRPTLTTSKIAGPCDSLTSVLPARTIHTKTVLEGPANELAAASTTSSKGPTKPMFTGMSSNELATKLKSYGFKPVKKRDKMIELLERCWEDQHQEAKSCEEEPYSQQGTSHEDILSGVFATSARPAPKVSKARGRRKQEDNPSPEKGSSRAKKSKTATTNATGTTEDVPEQQEMSTSTSQAKKPRSKSTSTSTKKTSTTSTAPLIPPEPPNKPTDSPQSLTPLLPLQEATPPPLPSLILPALLSYQPPSSPRHNHILSPTFYEKILMYDPIVIEDLTEWLNTKGFRGINEDREISTVEVRDWCEGNGVTCIWKGGWRRGKEKAMGRDDDD</sequence>
<comment type="function">
    <text evidence="9">Regulatory subunit of the SLX1-SLX4 structure-specific endonuclease that resolves DNA secondary structures generated during DNA repair and recombination. Has endonuclease activity towards branched DNA substrates, introducing single-strand cuts in duplex DNA close to junctions with ss-DNA.</text>
</comment>
<comment type="subcellular location">
    <subcellularLocation>
        <location evidence="1 9">Nucleus</location>
    </subcellularLocation>
</comment>
<feature type="compositionally biased region" description="Low complexity" evidence="10">
    <location>
        <begin position="647"/>
        <end position="661"/>
    </location>
</feature>
<dbReference type="Proteomes" id="UP000053317">
    <property type="component" value="Unassembled WGS sequence"/>
</dbReference>
<comment type="subunit">
    <text evidence="9">Forms a heterodimer with SLX1.</text>
</comment>
<dbReference type="GO" id="GO:0006310">
    <property type="term" value="P:DNA recombination"/>
    <property type="evidence" value="ECO:0007669"/>
    <property type="project" value="UniProtKB-UniRule"/>
</dbReference>
<comment type="caution">
    <text evidence="11">The sequence shown here is derived from an EMBL/GenBank/DDBJ whole genome shotgun (WGS) entry which is preliminary data.</text>
</comment>
<feature type="region of interest" description="Disordered" evidence="10">
    <location>
        <begin position="208"/>
        <end position="278"/>
    </location>
</feature>
<feature type="compositionally biased region" description="Low complexity" evidence="10">
    <location>
        <begin position="621"/>
        <end position="635"/>
    </location>
</feature>
<proteinExistence type="inferred from homology"/>
<evidence type="ECO:0000256" key="1">
    <source>
        <dbReference type="ARBA" id="ARBA00004123"/>
    </source>
</evidence>